<feature type="region of interest" description="Disordered" evidence="1">
    <location>
        <begin position="1"/>
        <end position="28"/>
    </location>
</feature>
<accession>A0A081A4H9</accession>
<reference evidence="2 3" key="1">
    <citation type="submission" date="2013-11" db="EMBL/GenBank/DDBJ databases">
        <title>The Genome Sequence of Phytophthora parasitica P1976.</title>
        <authorList>
            <consortium name="The Broad Institute Genomics Platform"/>
            <person name="Russ C."/>
            <person name="Tyler B."/>
            <person name="Panabieres F."/>
            <person name="Shan W."/>
            <person name="Tripathy S."/>
            <person name="Grunwald N."/>
            <person name="Machado M."/>
            <person name="Johnson C.S."/>
            <person name="Walker B."/>
            <person name="Young S."/>
            <person name="Zeng Q."/>
            <person name="Gargeya S."/>
            <person name="Fitzgerald M."/>
            <person name="Haas B."/>
            <person name="Abouelleil A."/>
            <person name="Allen A.W."/>
            <person name="Alvarado L."/>
            <person name="Arachchi H.M."/>
            <person name="Berlin A.M."/>
            <person name="Chapman S.B."/>
            <person name="Gainer-Dewar J."/>
            <person name="Goldberg J."/>
            <person name="Griggs A."/>
            <person name="Gujja S."/>
            <person name="Hansen M."/>
            <person name="Howarth C."/>
            <person name="Imamovic A."/>
            <person name="Ireland A."/>
            <person name="Larimer J."/>
            <person name="McCowan C."/>
            <person name="Murphy C."/>
            <person name="Pearson M."/>
            <person name="Poon T.W."/>
            <person name="Priest M."/>
            <person name="Roberts A."/>
            <person name="Saif S."/>
            <person name="Shea T."/>
            <person name="Sisk P."/>
            <person name="Sykes S."/>
            <person name="Wortman J."/>
            <person name="Nusbaum C."/>
            <person name="Birren B."/>
        </authorList>
    </citation>
    <scope>NUCLEOTIDE SEQUENCE [LARGE SCALE GENOMIC DNA]</scope>
    <source>
        <strain evidence="2 3">P1976</strain>
    </source>
</reference>
<organism evidence="2 3">
    <name type="scientific">Phytophthora nicotianae P1976</name>
    <dbReference type="NCBI Taxonomy" id="1317066"/>
    <lineage>
        <taxon>Eukaryota</taxon>
        <taxon>Sar</taxon>
        <taxon>Stramenopiles</taxon>
        <taxon>Oomycota</taxon>
        <taxon>Peronosporomycetes</taxon>
        <taxon>Peronosporales</taxon>
        <taxon>Peronosporaceae</taxon>
        <taxon>Phytophthora</taxon>
    </lineage>
</organism>
<dbReference type="EMBL" id="ANJA01001843">
    <property type="protein sequence ID" value="ETO73790.1"/>
    <property type="molecule type" value="Genomic_DNA"/>
</dbReference>
<dbReference type="AlphaFoldDB" id="A0A081A4H9"/>
<protein>
    <submittedName>
        <fullName evidence="2">Uncharacterized protein</fullName>
    </submittedName>
</protein>
<name>A0A081A4H9_PHYNI</name>
<sequence length="109" mass="12090">MDTSSDSESESSSEPKRKCTRSRSSPSKDDMVLEILETIRSSNNSAEALEIDCCFAQLGSTLGSLLSLRERIMNAPDGSYTKYDLQEVNDDIEHVRAKKKALLKDQSAE</sequence>
<evidence type="ECO:0000313" key="2">
    <source>
        <dbReference type="EMBL" id="ETO73790.1"/>
    </source>
</evidence>
<evidence type="ECO:0000256" key="1">
    <source>
        <dbReference type="SAM" id="MobiDB-lite"/>
    </source>
</evidence>
<feature type="compositionally biased region" description="Acidic residues" evidence="1">
    <location>
        <begin position="1"/>
        <end position="11"/>
    </location>
</feature>
<gene>
    <name evidence="2" type="ORF">F444_10297</name>
</gene>
<comment type="caution">
    <text evidence="2">The sequence shown here is derived from an EMBL/GenBank/DDBJ whole genome shotgun (WGS) entry which is preliminary data.</text>
</comment>
<proteinExistence type="predicted"/>
<evidence type="ECO:0000313" key="3">
    <source>
        <dbReference type="Proteomes" id="UP000028582"/>
    </source>
</evidence>
<dbReference type="Proteomes" id="UP000028582">
    <property type="component" value="Unassembled WGS sequence"/>
</dbReference>